<evidence type="ECO:0000313" key="2">
    <source>
        <dbReference type="EMBL" id="EMD96538.1"/>
    </source>
</evidence>
<dbReference type="Proteomes" id="UP000016936">
    <property type="component" value="Unassembled WGS sequence"/>
</dbReference>
<dbReference type="AlphaFoldDB" id="M2VA00"/>
<reference evidence="2 3" key="1">
    <citation type="journal article" date="2012" name="PLoS Pathog.">
        <title>Diverse lifestyles and strategies of plant pathogenesis encoded in the genomes of eighteen Dothideomycetes fungi.</title>
        <authorList>
            <person name="Ohm R.A."/>
            <person name="Feau N."/>
            <person name="Henrissat B."/>
            <person name="Schoch C.L."/>
            <person name="Horwitz B.A."/>
            <person name="Barry K.W."/>
            <person name="Condon B.J."/>
            <person name="Copeland A.C."/>
            <person name="Dhillon B."/>
            <person name="Glaser F."/>
            <person name="Hesse C.N."/>
            <person name="Kosti I."/>
            <person name="LaButti K."/>
            <person name="Lindquist E.A."/>
            <person name="Lucas S."/>
            <person name="Salamov A.A."/>
            <person name="Bradshaw R.E."/>
            <person name="Ciuffetti L."/>
            <person name="Hamelin R.C."/>
            <person name="Kema G.H.J."/>
            <person name="Lawrence C."/>
            <person name="Scott J.A."/>
            <person name="Spatafora J.W."/>
            <person name="Turgeon B.G."/>
            <person name="de Wit P.J.G.M."/>
            <person name="Zhong S."/>
            <person name="Goodwin S.B."/>
            <person name="Grigoriev I.V."/>
        </authorList>
    </citation>
    <scope>NUCLEOTIDE SEQUENCE [LARGE SCALE GENOMIC DNA]</scope>
    <source>
        <strain evidence="3">C5 / ATCC 48332 / race O</strain>
    </source>
</reference>
<feature type="signal peptide" evidence="1">
    <location>
        <begin position="1"/>
        <end position="20"/>
    </location>
</feature>
<dbReference type="OMA" id="QTFNLWI"/>
<evidence type="ECO:0000313" key="3">
    <source>
        <dbReference type="Proteomes" id="UP000016936"/>
    </source>
</evidence>
<sequence>MTYAIAIACSAFGVLLGSRALWLNGTSHETSFSSIMSTTRNQYLDKLTLGYSLGAAPTPRAVRKIELRFGELRGGVEARARSRAAFGLDADVVELRKGGM</sequence>
<dbReference type="HOGENOM" id="CLU_2305808_0_0_1"/>
<dbReference type="STRING" id="701091.M2VA00"/>
<keyword evidence="1" id="KW-0732">Signal</keyword>
<protein>
    <submittedName>
        <fullName evidence="2">Uncharacterized protein</fullName>
    </submittedName>
</protein>
<feature type="chain" id="PRO_5004027999" evidence="1">
    <location>
        <begin position="21"/>
        <end position="100"/>
    </location>
</feature>
<proteinExistence type="predicted"/>
<accession>M2VA00</accession>
<reference evidence="3" key="2">
    <citation type="journal article" date="2013" name="PLoS Genet.">
        <title>Comparative genome structure, secondary metabolite, and effector coding capacity across Cochliobolus pathogens.</title>
        <authorList>
            <person name="Condon B.J."/>
            <person name="Leng Y."/>
            <person name="Wu D."/>
            <person name="Bushley K.E."/>
            <person name="Ohm R.A."/>
            <person name="Otillar R."/>
            <person name="Martin J."/>
            <person name="Schackwitz W."/>
            <person name="Grimwood J."/>
            <person name="MohdZainudin N."/>
            <person name="Xue C."/>
            <person name="Wang R."/>
            <person name="Manning V.A."/>
            <person name="Dhillon B."/>
            <person name="Tu Z.J."/>
            <person name="Steffenson B.J."/>
            <person name="Salamov A."/>
            <person name="Sun H."/>
            <person name="Lowry S."/>
            <person name="LaButti K."/>
            <person name="Han J."/>
            <person name="Copeland A."/>
            <person name="Lindquist E."/>
            <person name="Barry K."/>
            <person name="Schmutz J."/>
            <person name="Baker S.E."/>
            <person name="Ciuffetti L.M."/>
            <person name="Grigoriev I.V."/>
            <person name="Zhong S."/>
            <person name="Turgeon B.G."/>
        </authorList>
    </citation>
    <scope>NUCLEOTIDE SEQUENCE [LARGE SCALE GENOMIC DNA]</scope>
    <source>
        <strain evidence="3">C5 / ATCC 48332 / race O</strain>
    </source>
</reference>
<name>M2VA00_COCH5</name>
<dbReference type="EMBL" id="KB445569">
    <property type="protein sequence ID" value="EMD96538.1"/>
    <property type="molecule type" value="Genomic_DNA"/>
</dbReference>
<dbReference type="PANTHER" id="PTHR35041:SF3">
    <property type="entry name" value="FORMYLMETHIONINE DEFORMYLASE-LIKE PROTEIN"/>
    <property type="match status" value="1"/>
</dbReference>
<dbReference type="PANTHER" id="PTHR35041">
    <property type="entry name" value="MEDIATOR OF RNA POLYMERASE II TRANSCRIPTION SUBUNIT 1"/>
    <property type="match status" value="1"/>
</dbReference>
<gene>
    <name evidence="2" type="ORF">COCHEDRAFT_1208461</name>
</gene>
<organism evidence="2 3">
    <name type="scientific">Cochliobolus heterostrophus (strain C5 / ATCC 48332 / race O)</name>
    <name type="common">Southern corn leaf blight fungus</name>
    <name type="synonym">Bipolaris maydis</name>
    <dbReference type="NCBI Taxonomy" id="701091"/>
    <lineage>
        <taxon>Eukaryota</taxon>
        <taxon>Fungi</taxon>
        <taxon>Dikarya</taxon>
        <taxon>Ascomycota</taxon>
        <taxon>Pezizomycotina</taxon>
        <taxon>Dothideomycetes</taxon>
        <taxon>Pleosporomycetidae</taxon>
        <taxon>Pleosporales</taxon>
        <taxon>Pleosporineae</taxon>
        <taxon>Pleosporaceae</taxon>
        <taxon>Bipolaris</taxon>
    </lineage>
</organism>
<evidence type="ECO:0000256" key="1">
    <source>
        <dbReference type="SAM" id="SignalP"/>
    </source>
</evidence>
<keyword evidence="3" id="KW-1185">Reference proteome</keyword>